<dbReference type="SMART" id="SM00020">
    <property type="entry name" value="Tryp_SPc"/>
    <property type="match status" value="1"/>
</dbReference>
<keyword evidence="3 6" id="KW-0378">Hydrolase</keyword>
<keyword evidence="2 7" id="KW-0732">Signal</keyword>
<evidence type="ECO:0000313" key="10">
    <source>
        <dbReference type="Proteomes" id="UP000663891"/>
    </source>
</evidence>
<dbReference type="PANTHER" id="PTHR24252:SF7">
    <property type="entry name" value="HYALIN"/>
    <property type="match status" value="1"/>
</dbReference>
<organism evidence="9 10">
    <name type="scientific">Adineta steineri</name>
    <dbReference type="NCBI Taxonomy" id="433720"/>
    <lineage>
        <taxon>Eukaryota</taxon>
        <taxon>Metazoa</taxon>
        <taxon>Spiralia</taxon>
        <taxon>Gnathifera</taxon>
        <taxon>Rotifera</taxon>
        <taxon>Eurotatoria</taxon>
        <taxon>Bdelloidea</taxon>
        <taxon>Adinetida</taxon>
        <taxon>Adinetidae</taxon>
        <taxon>Adineta</taxon>
    </lineage>
</organism>
<feature type="domain" description="Peptidase S1" evidence="8">
    <location>
        <begin position="99"/>
        <end position="328"/>
    </location>
</feature>
<accession>A0A814QBF9</accession>
<dbReference type="InterPro" id="IPR033116">
    <property type="entry name" value="TRYPSIN_SER"/>
</dbReference>
<sequence length="333" mass="36232">MLTLGITIVFLTLASMINGEVKTYVDNGKLCTAWQYATGAAVVFDNSQCSSSIQHELAMSNNMIILRFCCTYRGTTNPTVNPVPNGCGRQAVTPIRTRIVGGQEAVPHSWPWLVSIQNRRGHFCGGTLIDAYHVLTAAHCLQDGPESVPDLRIVAGLHSRSKPDPARVQTKQVAGFVNHNDYDHDTTENDIAIIRLSSPVTLNSYVNIACLSANDPAVNENVIVAGWGTTTYEGSSPDALRQAGILVMDVCRYTYGNYDTNKQLCAGNYQYTKDSCQGDSGGPLVSEVNGQWILSGVVSYGDECAKVNKPGIYARVSYYLPWIRRVISNLSGK</sequence>
<dbReference type="EMBL" id="CAJNON010000223">
    <property type="protein sequence ID" value="CAF1118292.1"/>
    <property type="molecule type" value="Genomic_DNA"/>
</dbReference>
<protein>
    <recommendedName>
        <fullName evidence="8">Peptidase S1 domain-containing protein</fullName>
    </recommendedName>
</protein>
<dbReference type="CDD" id="cd00190">
    <property type="entry name" value="Tryp_SPc"/>
    <property type="match status" value="1"/>
</dbReference>
<dbReference type="InterPro" id="IPR018114">
    <property type="entry name" value="TRYPSIN_HIS"/>
</dbReference>
<comment type="caution">
    <text evidence="9">The sequence shown here is derived from an EMBL/GenBank/DDBJ whole genome shotgun (WGS) entry which is preliminary data.</text>
</comment>
<feature type="chain" id="PRO_5032797022" description="Peptidase S1 domain-containing protein" evidence="7">
    <location>
        <begin position="20"/>
        <end position="333"/>
    </location>
</feature>
<proteinExistence type="predicted"/>
<dbReference type="AlphaFoldDB" id="A0A814QBF9"/>
<dbReference type="InterPro" id="IPR001254">
    <property type="entry name" value="Trypsin_dom"/>
</dbReference>
<dbReference type="SUPFAM" id="SSF50494">
    <property type="entry name" value="Trypsin-like serine proteases"/>
    <property type="match status" value="1"/>
</dbReference>
<evidence type="ECO:0000256" key="3">
    <source>
        <dbReference type="ARBA" id="ARBA00022801"/>
    </source>
</evidence>
<dbReference type="GO" id="GO:0004252">
    <property type="term" value="F:serine-type endopeptidase activity"/>
    <property type="evidence" value="ECO:0007669"/>
    <property type="project" value="InterPro"/>
</dbReference>
<evidence type="ECO:0000256" key="6">
    <source>
        <dbReference type="RuleBase" id="RU363034"/>
    </source>
</evidence>
<feature type="signal peptide" evidence="7">
    <location>
        <begin position="1"/>
        <end position="19"/>
    </location>
</feature>
<dbReference type="PROSITE" id="PS50240">
    <property type="entry name" value="TRYPSIN_DOM"/>
    <property type="match status" value="1"/>
</dbReference>
<dbReference type="Proteomes" id="UP000663891">
    <property type="component" value="Unassembled WGS sequence"/>
</dbReference>
<evidence type="ECO:0000256" key="7">
    <source>
        <dbReference type="SAM" id="SignalP"/>
    </source>
</evidence>
<evidence type="ECO:0000256" key="5">
    <source>
        <dbReference type="ARBA" id="ARBA00023157"/>
    </source>
</evidence>
<dbReference type="Pfam" id="PF00089">
    <property type="entry name" value="Trypsin"/>
    <property type="match status" value="1"/>
</dbReference>
<reference evidence="9" key="1">
    <citation type="submission" date="2021-02" db="EMBL/GenBank/DDBJ databases">
        <authorList>
            <person name="Nowell W R."/>
        </authorList>
    </citation>
    <scope>NUCLEOTIDE SEQUENCE</scope>
</reference>
<evidence type="ECO:0000313" key="9">
    <source>
        <dbReference type="EMBL" id="CAF1118292.1"/>
    </source>
</evidence>
<dbReference type="PRINTS" id="PR00722">
    <property type="entry name" value="CHYMOTRYPSIN"/>
</dbReference>
<evidence type="ECO:0000256" key="1">
    <source>
        <dbReference type="ARBA" id="ARBA00022670"/>
    </source>
</evidence>
<dbReference type="FunFam" id="2.40.10.10:FF:000120">
    <property type="entry name" value="Putative serine protease"/>
    <property type="match status" value="1"/>
</dbReference>
<gene>
    <name evidence="9" type="ORF">VCS650_LOCUS21041</name>
</gene>
<dbReference type="PANTHER" id="PTHR24252">
    <property type="entry name" value="ACROSIN-RELATED"/>
    <property type="match status" value="1"/>
</dbReference>
<dbReference type="InterPro" id="IPR009003">
    <property type="entry name" value="Peptidase_S1_PA"/>
</dbReference>
<dbReference type="GO" id="GO:0006508">
    <property type="term" value="P:proteolysis"/>
    <property type="evidence" value="ECO:0007669"/>
    <property type="project" value="UniProtKB-KW"/>
</dbReference>
<keyword evidence="4 6" id="KW-0720">Serine protease</keyword>
<dbReference type="PROSITE" id="PS00135">
    <property type="entry name" value="TRYPSIN_SER"/>
    <property type="match status" value="1"/>
</dbReference>
<keyword evidence="5" id="KW-1015">Disulfide bond</keyword>
<evidence type="ECO:0000256" key="4">
    <source>
        <dbReference type="ARBA" id="ARBA00022825"/>
    </source>
</evidence>
<dbReference type="Gene3D" id="2.40.10.10">
    <property type="entry name" value="Trypsin-like serine proteases"/>
    <property type="match status" value="1"/>
</dbReference>
<dbReference type="OrthoDB" id="10059102at2759"/>
<evidence type="ECO:0000256" key="2">
    <source>
        <dbReference type="ARBA" id="ARBA00022729"/>
    </source>
</evidence>
<dbReference type="InterPro" id="IPR043504">
    <property type="entry name" value="Peptidase_S1_PA_chymotrypsin"/>
</dbReference>
<dbReference type="PROSITE" id="PS00134">
    <property type="entry name" value="TRYPSIN_HIS"/>
    <property type="match status" value="1"/>
</dbReference>
<evidence type="ECO:0000259" key="8">
    <source>
        <dbReference type="PROSITE" id="PS50240"/>
    </source>
</evidence>
<dbReference type="InterPro" id="IPR001314">
    <property type="entry name" value="Peptidase_S1A"/>
</dbReference>
<keyword evidence="1 6" id="KW-0645">Protease</keyword>
<name>A0A814QBF9_9BILA</name>